<organism evidence="1 2">
    <name type="scientific">Durio zibethinus</name>
    <name type="common">Durian</name>
    <dbReference type="NCBI Taxonomy" id="66656"/>
    <lineage>
        <taxon>Eukaryota</taxon>
        <taxon>Viridiplantae</taxon>
        <taxon>Streptophyta</taxon>
        <taxon>Embryophyta</taxon>
        <taxon>Tracheophyta</taxon>
        <taxon>Spermatophyta</taxon>
        <taxon>Magnoliopsida</taxon>
        <taxon>eudicotyledons</taxon>
        <taxon>Gunneridae</taxon>
        <taxon>Pentapetalae</taxon>
        <taxon>rosids</taxon>
        <taxon>malvids</taxon>
        <taxon>Malvales</taxon>
        <taxon>Malvaceae</taxon>
        <taxon>Helicteroideae</taxon>
        <taxon>Durio</taxon>
    </lineage>
</organism>
<name>A0A6P6BGR7_DURZI</name>
<dbReference type="RefSeq" id="XP_022776282.1">
    <property type="nucleotide sequence ID" value="XM_022920547.1"/>
</dbReference>
<accession>A0A6P6BGR7</accession>
<reference evidence="2" key="1">
    <citation type="submission" date="2025-08" db="UniProtKB">
        <authorList>
            <consortium name="RefSeq"/>
        </authorList>
    </citation>
    <scope>IDENTIFICATION</scope>
    <source>
        <tissue evidence="2">Fruit stalk</tissue>
    </source>
</reference>
<protein>
    <submittedName>
        <fullName evidence="2">Uncharacterized protein LOC111317978 isoform X1</fullName>
    </submittedName>
</protein>
<dbReference type="Proteomes" id="UP000515121">
    <property type="component" value="Unplaced"/>
</dbReference>
<sequence length="87" mass="10261">MLHRFRNRRRHSGPPRRCRLRFQGYDILIFMIGQDDIEKLVSKLENRVRSLNEGSCMDAVNLLSMVPCHLKCRYAFLFSFSFPPSGK</sequence>
<keyword evidence="1" id="KW-1185">Reference proteome</keyword>
<dbReference type="AlphaFoldDB" id="A0A6P6BGR7"/>
<dbReference type="KEGG" id="dzi:111317978"/>
<dbReference type="OrthoDB" id="735836at2759"/>
<evidence type="ECO:0000313" key="1">
    <source>
        <dbReference type="Proteomes" id="UP000515121"/>
    </source>
</evidence>
<gene>
    <name evidence="2" type="primary">LOC111317978</name>
</gene>
<proteinExistence type="predicted"/>
<dbReference type="GeneID" id="111317978"/>
<evidence type="ECO:0000313" key="2">
    <source>
        <dbReference type="RefSeq" id="XP_022776282.1"/>
    </source>
</evidence>